<dbReference type="Proteomes" id="UP000008061">
    <property type="component" value="Segment"/>
</dbReference>
<reference evidence="1 2" key="1">
    <citation type="journal article" date="2012" name="Appl. Environ. Microbiol.">
        <title>Characterization of Two Virulent Phages of Lactobacillus plantarum.</title>
        <authorList>
            <person name="Briggiler Marco M."/>
            <person name="Garneau J.E."/>
            <person name="Tremblay D."/>
            <person name="Quiberoni A."/>
            <person name="Moineau S."/>
        </authorList>
    </citation>
    <scope>NUCLEOTIDE SEQUENCE [LARGE SCALE GENOMIC DNA]</scope>
</reference>
<keyword evidence="2" id="KW-1185">Reference proteome</keyword>
<accession>K4IDB3</accession>
<dbReference type="EMBL" id="JX486088">
    <property type="protein sequence ID" value="AFU63174.1"/>
    <property type="molecule type" value="Genomic_DNA"/>
</dbReference>
<evidence type="ECO:0000313" key="2">
    <source>
        <dbReference type="Proteomes" id="UP000008061"/>
    </source>
</evidence>
<gene>
    <name evidence="1" type="ORF">8014-B2_00107</name>
</gene>
<sequence>MFYFKDDDEENIIVLSHVTYVYKKDGEPAFSVYQDDSEKANKLPIKFYDSFIDKLTGYIDGKSVL</sequence>
<evidence type="ECO:0000313" key="1">
    <source>
        <dbReference type="EMBL" id="AFU63174.1"/>
    </source>
</evidence>
<protein>
    <submittedName>
        <fullName evidence="1">Uncharacterized protein</fullName>
    </submittedName>
</protein>
<name>K4IDB3_9CAUD</name>
<organism evidence="1 2">
    <name type="scientific">Lactobacillus phage ATCC 8014-B2</name>
    <dbReference type="NCBI Taxonomy" id="1225795"/>
    <lineage>
        <taxon>Viruses</taxon>
        <taxon>Duplodnaviria</taxon>
        <taxon>Heunggongvirae</taxon>
        <taxon>Uroviricota</taxon>
        <taxon>Caudoviricetes</taxon>
        <taxon>Tybeckvirinae</taxon>
        <taxon>Douglaswolinvirus</taxon>
        <taxon>Douglaswolinvirus B2</taxon>
    </lineage>
</organism>
<proteinExistence type="predicted"/>